<dbReference type="PROSITE" id="PS50893">
    <property type="entry name" value="ABC_TRANSPORTER_2"/>
    <property type="match status" value="1"/>
</dbReference>
<comment type="similarity">
    <text evidence="2">Belongs to the ABC transporter superfamily.</text>
</comment>
<dbReference type="InterPro" id="IPR017871">
    <property type="entry name" value="ABC_transporter-like_CS"/>
</dbReference>
<dbReference type="SUPFAM" id="SSF90123">
    <property type="entry name" value="ABC transporter transmembrane region"/>
    <property type="match status" value="1"/>
</dbReference>
<evidence type="ECO:0000256" key="6">
    <source>
        <dbReference type="ARBA" id="ARBA00022989"/>
    </source>
</evidence>
<dbReference type="SMART" id="SM00382">
    <property type="entry name" value="AAA"/>
    <property type="match status" value="1"/>
</dbReference>
<dbReference type="PANTHER" id="PTHR43394">
    <property type="entry name" value="ATP-DEPENDENT PERMEASE MDL1, MITOCHONDRIAL"/>
    <property type="match status" value="1"/>
</dbReference>
<dbReference type="PROSITE" id="PS50929">
    <property type="entry name" value="ABC_TM1F"/>
    <property type="match status" value="1"/>
</dbReference>
<dbReference type="PANTHER" id="PTHR43394:SF1">
    <property type="entry name" value="ATP-BINDING CASSETTE SUB-FAMILY B MEMBER 10, MITOCHONDRIAL"/>
    <property type="match status" value="1"/>
</dbReference>
<dbReference type="Gene3D" id="1.20.1560.10">
    <property type="entry name" value="ABC transporter type 1, transmembrane domain"/>
    <property type="match status" value="1"/>
</dbReference>
<dbReference type="InterPro" id="IPR036640">
    <property type="entry name" value="ABC1_TM_sf"/>
</dbReference>
<feature type="transmembrane region" description="Helical" evidence="9">
    <location>
        <begin position="287"/>
        <end position="306"/>
    </location>
</feature>
<dbReference type="InterPro" id="IPR039421">
    <property type="entry name" value="Type_1_exporter"/>
</dbReference>
<evidence type="ECO:0000256" key="4">
    <source>
        <dbReference type="ARBA" id="ARBA00022741"/>
    </source>
</evidence>
<reference evidence="13" key="1">
    <citation type="journal article" date="2019" name="Int. J. Syst. Evol. Microbiol.">
        <title>The Global Catalogue of Microorganisms (GCM) 10K type strain sequencing project: providing services to taxonomists for standard genome sequencing and annotation.</title>
        <authorList>
            <consortium name="The Broad Institute Genomics Platform"/>
            <consortium name="The Broad Institute Genome Sequencing Center for Infectious Disease"/>
            <person name="Wu L."/>
            <person name="Ma J."/>
        </authorList>
    </citation>
    <scope>NUCLEOTIDE SEQUENCE [LARGE SCALE GENOMIC DNA]</scope>
    <source>
        <strain evidence="13">KCTC 42282</strain>
    </source>
</reference>
<dbReference type="SUPFAM" id="SSF52540">
    <property type="entry name" value="P-loop containing nucleoside triphosphate hydrolases"/>
    <property type="match status" value="1"/>
</dbReference>
<keyword evidence="7 9" id="KW-0472">Membrane</keyword>
<keyword evidence="3 9" id="KW-0812">Transmembrane</keyword>
<dbReference type="Gene3D" id="3.40.50.300">
    <property type="entry name" value="P-loop containing nucleotide triphosphate hydrolases"/>
    <property type="match status" value="1"/>
</dbReference>
<evidence type="ECO:0000313" key="13">
    <source>
        <dbReference type="Proteomes" id="UP001595704"/>
    </source>
</evidence>
<comment type="subcellular location">
    <subcellularLocation>
        <location evidence="1">Cell membrane</location>
        <topology evidence="1">Multi-pass membrane protein</topology>
    </subcellularLocation>
</comment>
<name>A0ABV7UCC3_9HYPH</name>
<sequence length="738" mass="80027">MTKAIQPDAAPPPPATALLDAWIEALARVCRDYGLEPSLQRARLEARWRGAASQDEAIANLARSMGLRLKVLPERRQIFDSQRLPLIIELTDGRVGVISGIGADGVAEVIFSGEDSLPVLTPARELAPLTARAAMARPARRVRDARVDDYIRPFEAHWLRRLVIRDWRPYGYVLIASLVANTLGLTGIVFSGQVYDRVIPAESMSTLFVLFSGVVLALLFDFIMRRIRHEIIDLLGKDADRRLSDVVFGHALHVRNQARPRSTGSFIAQLRDLEHVRELMTSTTVSAIADLPFFFMFLAVMCFIGGKLALAPLIGLALMLTPGLLLQGRLRKLAQTSMREASLRNAMLVEAVQGIEDIKSLQAEPRFLRLWNHYNAVTAEAQLKLRALTNGMSSWVHTVQMLVYAGVVVLGAPMVIAGEITTGGLVAASLLGSRMISPMAHLSQVLARLQQARVAAGSLEAIMRLPVDHAPEEARVHLPAIAGAYDMREVAFRHGDETTPIALSVSKLSIASGDRIAVLGKNGAGKSTLLKALAGQLEAAAGEVTLDGISLSHIDPADVRRDVSYVGQDARLFHGSLRENLMMGAPEASDSELVRVLELTGSLAFVRRLPRGLDHPVGEGGAGFSQGQRQLLLLSRNLLRNPQIIILDEPTASLDETAERAFIAQFGAWSEGRTVIIATHRMRALDLVNRVIVIDSGRVVLDEGKEAALRRLTGVKPVAPKTPATARQPAGAEAGADA</sequence>
<feature type="transmembrane region" description="Helical" evidence="9">
    <location>
        <begin position="312"/>
        <end position="330"/>
    </location>
</feature>
<evidence type="ECO:0000256" key="8">
    <source>
        <dbReference type="SAM" id="MobiDB-lite"/>
    </source>
</evidence>
<evidence type="ECO:0000256" key="9">
    <source>
        <dbReference type="SAM" id="Phobius"/>
    </source>
</evidence>
<evidence type="ECO:0000259" key="10">
    <source>
        <dbReference type="PROSITE" id="PS50893"/>
    </source>
</evidence>
<gene>
    <name evidence="12" type="ORF">ACFONL_02685</name>
</gene>
<dbReference type="Proteomes" id="UP001595704">
    <property type="component" value="Unassembled WGS sequence"/>
</dbReference>
<feature type="region of interest" description="Disordered" evidence="8">
    <location>
        <begin position="719"/>
        <end position="738"/>
    </location>
</feature>
<dbReference type="CDD" id="cd18587">
    <property type="entry name" value="ABC_6TM_LapB_like"/>
    <property type="match status" value="1"/>
</dbReference>
<dbReference type="Pfam" id="PF00005">
    <property type="entry name" value="ABC_tran"/>
    <property type="match status" value="1"/>
</dbReference>
<dbReference type="NCBIfam" id="TIGR03375">
    <property type="entry name" value="type_I_sec_LssB"/>
    <property type="match status" value="1"/>
</dbReference>
<accession>A0ABV7UCC3</accession>
<dbReference type="PROSITE" id="PS00211">
    <property type="entry name" value="ABC_TRANSPORTER_1"/>
    <property type="match status" value="1"/>
</dbReference>
<evidence type="ECO:0000256" key="2">
    <source>
        <dbReference type="ARBA" id="ARBA00005417"/>
    </source>
</evidence>
<proteinExistence type="inferred from homology"/>
<dbReference type="Pfam" id="PF00664">
    <property type="entry name" value="ABC_membrane"/>
    <property type="match status" value="1"/>
</dbReference>
<evidence type="ECO:0000256" key="7">
    <source>
        <dbReference type="ARBA" id="ARBA00023136"/>
    </source>
</evidence>
<feature type="transmembrane region" description="Helical" evidence="9">
    <location>
        <begin position="170"/>
        <end position="192"/>
    </location>
</feature>
<evidence type="ECO:0000256" key="3">
    <source>
        <dbReference type="ARBA" id="ARBA00022692"/>
    </source>
</evidence>
<dbReference type="InterPro" id="IPR017750">
    <property type="entry name" value="ATPase_T1SS"/>
</dbReference>
<dbReference type="InterPro" id="IPR003593">
    <property type="entry name" value="AAA+_ATPase"/>
</dbReference>
<feature type="domain" description="ABC transporter" evidence="10">
    <location>
        <begin position="485"/>
        <end position="721"/>
    </location>
</feature>
<protein>
    <submittedName>
        <fullName evidence="12">Type I secretion system permease/ATPase</fullName>
    </submittedName>
</protein>
<feature type="domain" description="ABC transmembrane type-1" evidence="11">
    <location>
        <begin position="173"/>
        <end position="451"/>
    </location>
</feature>
<evidence type="ECO:0000256" key="5">
    <source>
        <dbReference type="ARBA" id="ARBA00022840"/>
    </source>
</evidence>
<dbReference type="InterPro" id="IPR011527">
    <property type="entry name" value="ABC1_TM_dom"/>
</dbReference>
<dbReference type="InterPro" id="IPR027417">
    <property type="entry name" value="P-loop_NTPase"/>
</dbReference>
<evidence type="ECO:0000313" key="12">
    <source>
        <dbReference type="EMBL" id="MFC3636292.1"/>
    </source>
</evidence>
<keyword evidence="5" id="KW-0067">ATP-binding</keyword>
<keyword evidence="6 9" id="KW-1133">Transmembrane helix</keyword>
<feature type="transmembrane region" description="Helical" evidence="9">
    <location>
        <begin position="402"/>
        <end position="431"/>
    </location>
</feature>
<evidence type="ECO:0000256" key="1">
    <source>
        <dbReference type="ARBA" id="ARBA00004651"/>
    </source>
</evidence>
<feature type="transmembrane region" description="Helical" evidence="9">
    <location>
        <begin position="204"/>
        <end position="224"/>
    </location>
</feature>
<dbReference type="RefSeq" id="WP_191317610.1">
    <property type="nucleotide sequence ID" value="NZ_BNCG01000001.1"/>
</dbReference>
<dbReference type="InterPro" id="IPR003439">
    <property type="entry name" value="ABC_transporter-like_ATP-bd"/>
</dbReference>
<evidence type="ECO:0000259" key="11">
    <source>
        <dbReference type="PROSITE" id="PS50929"/>
    </source>
</evidence>
<comment type="caution">
    <text evidence="12">The sequence shown here is derived from an EMBL/GenBank/DDBJ whole genome shotgun (WGS) entry which is preliminary data.</text>
</comment>
<dbReference type="EMBL" id="JBHRYC010000023">
    <property type="protein sequence ID" value="MFC3636292.1"/>
    <property type="molecule type" value="Genomic_DNA"/>
</dbReference>
<keyword evidence="13" id="KW-1185">Reference proteome</keyword>
<organism evidence="12 13">
    <name type="scientific">Camelimonas fluminis</name>
    <dbReference type="NCBI Taxonomy" id="1576911"/>
    <lineage>
        <taxon>Bacteria</taxon>
        <taxon>Pseudomonadati</taxon>
        <taxon>Pseudomonadota</taxon>
        <taxon>Alphaproteobacteria</taxon>
        <taxon>Hyphomicrobiales</taxon>
        <taxon>Chelatococcaceae</taxon>
        <taxon>Camelimonas</taxon>
    </lineage>
</organism>
<dbReference type="Gene3D" id="3.90.70.10">
    <property type="entry name" value="Cysteine proteinases"/>
    <property type="match status" value="1"/>
</dbReference>
<keyword evidence="4" id="KW-0547">Nucleotide-binding</keyword>